<evidence type="ECO:0000313" key="1">
    <source>
        <dbReference type="EMBL" id="TRZ12140.1"/>
    </source>
</evidence>
<gene>
    <name evidence="1" type="ORF">HGM15179_014983</name>
</gene>
<name>A0A8K1LFK8_9PASS</name>
<comment type="caution">
    <text evidence="1">The sequence shown here is derived from an EMBL/GenBank/DDBJ whole genome shotgun (WGS) entry which is preliminary data.</text>
</comment>
<keyword evidence="2" id="KW-1185">Reference proteome</keyword>
<reference evidence="1" key="1">
    <citation type="submission" date="2019-04" db="EMBL/GenBank/DDBJ databases">
        <title>Genome assembly of Zosterops borbonicus 15179.</title>
        <authorList>
            <person name="Leroy T."/>
            <person name="Anselmetti Y."/>
            <person name="Tilak M.-K."/>
            <person name="Nabholz B."/>
        </authorList>
    </citation>
    <scope>NUCLEOTIDE SEQUENCE</scope>
    <source>
        <strain evidence="1">HGM_15179</strain>
        <tissue evidence="1">Muscle</tissue>
    </source>
</reference>
<protein>
    <submittedName>
        <fullName evidence="1">Uncharacterized protein</fullName>
    </submittedName>
</protein>
<feature type="non-terminal residue" evidence="1">
    <location>
        <position position="1"/>
    </location>
</feature>
<proteinExistence type="predicted"/>
<sequence>QQCGVNIPPQKKAPWQPLSVLAFSGQPAEVSKGHQMRVTKAILTLQLLPRTPSPAGV</sequence>
<dbReference type="EMBL" id="SWJQ01000618">
    <property type="protein sequence ID" value="TRZ12140.1"/>
    <property type="molecule type" value="Genomic_DNA"/>
</dbReference>
<dbReference type="Proteomes" id="UP000796761">
    <property type="component" value="Unassembled WGS sequence"/>
</dbReference>
<organism evidence="1 2">
    <name type="scientific">Zosterops borbonicus</name>
    <dbReference type="NCBI Taxonomy" id="364589"/>
    <lineage>
        <taxon>Eukaryota</taxon>
        <taxon>Metazoa</taxon>
        <taxon>Chordata</taxon>
        <taxon>Craniata</taxon>
        <taxon>Vertebrata</taxon>
        <taxon>Euteleostomi</taxon>
        <taxon>Archelosauria</taxon>
        <taxon>Archosauria</taxon>
        <taxon>Dinosauria</taxon>
        <taxon>Saurischia</taxon>
        <taxon>Theropoda</taxon>
        <taxon>Coelurosauria</taxon>
        <taxon>Aves</taxon>
        <taxon>Neognathae</taxon>
        <taxon>Neoaves</taxon>
        <taxon>Telluraves</taxon>
        <taxon>Australaves</taxon>
        <taxon>Passeriformes</taxon>
        <taxon>Sylvioidea</taxon>
        <taxon>Zosteropidae</taxon>
        <taxon>Zosterops</taxon>
    </lineage>
</organism>
<evidence type="ECO:0000313" key="2">
    <source>
        <dbReference type="Proteomes" id="UP000796761"/>
    </source>
</evidence>
<feature type="non-terminal residue" evidence="1">
    <location>
        <position position="57"/>
    </location>
</feature>
<dbReference type="AlphaFoldDB" id="A0A8K1LFK8"/>
<accession>A0A8K1LFK8</accession>